<dbReference type="Pfam" id="PF12984">
    <property type="entry name" value="DUF3868"/>
    <property type="match status" value="1"/>
</dbReference>
<accession>A0ABS2DYS8</accession>
<dbReference type="InterPro" id="IPR011990">
    <property type="entry name" value="TPR-like_helical_dom_sf"/>
</dbReference>
<evidence type="ECO:0000256" key="2">
    <source>
        <dbReference type="SAM" id="SignalP"/>
    </source>
</evidence>
<dbReference type="SUPFAM" id="SSF103088">
    <property type="entry name" value="OmpA-like"/>
    <property type="match status" value="1"/>
</dbReference>
<feature type="chain" id="PRO_5045362932" evidence="2">
    <location>
        <begin position="19"/>
        <end position="481"/>
    </location>
</feature>
<feature type="repeat" description="TPR" evidence="1">
    <location>
        <begin position="437"/>
        <end position="470"/>
    </location>
</feature>
<dbReference type="Gene3D" id="1.25.40.10">
    <property type="entry name" value="Tetratricopeptide repeat domain"/>
    <property type="match status" value="1"/>
</dbReference>
<evidence type="ECO:0000313" key="5">
    <source>
        <dbReference type="Proteomes" id="UP000766986"/>
    </source>
</evidence>
<evidence type="ECO:0000259" key="3">
    <source>
        <dbReference type="Pfam" id="PF12984"/>
    </source>
</evidence>
<evidence type="ECO:0000313" key="4">
    <source>
        <dbReference type="EMBL" id="MBM6734538.1"/>
    </source>
</evidence>
<feature type="domain" description="DUF3868" evidence="3">
    <location>
        <begin position="7"/>
        <end position="84"/>
    </location>
</feature>
<dbReference type="EMBL" id="JACLYZ010000007">
    <property type="protein sequence ID" value="MBM6734538.1"/>
    <property type="molecule type" value="Genomic_DNA"/>
</dbReference>
<proteinExistence type="predicted"/>
<name>A0ABS2DYS8_9BACT</name>
<reference evidence="4 5" key="1">
    <citation type="journal article" date="2021" name="Sci. Rep.">
        <title>The distribution of antibiotic resistance genes in chicken gut microbiota commensals.</title>
        <authorList>
            <person name="Juricova H."/>
            <person name="Matiasovicova J."/>
            <person name="Kubasova T."/>
            <person name="Cejkova D."/>
            <person name="Rychlik I."/>
        </authorList>
    </citation>
    <scope>NUCLEOTIDE SEQUENCE [LARGE SCALE GENOMIC DNA]</scope>
    <source>
        <strain evidence="4 5">An772</strain>
    </source>
</reference>
<dbReference type="SUPFAM" id="SSF48452">
    <property type="entry name" value="TPR-like"/>
    <property type="match status" value="1"/>
</dbReference>
<keyword evidence="5" id="KW-1185">Reference proteome</keyword>
<dbReference type="RefSeq" id="WP_205094943.1">
    <property type="nucleotide sequence ID" value="NZ_CAWVFH010000001.1"/>
</dbReference>
<gene>
    <name evidence="4" type="ORF">H7U35_04745</name>
</gene>
<dbReference type="Proteomes" id="UP000766986">
    <property type="component" value="Unassembled WGS sequence"/>
</dbReference>
<comment type="caution">
    <text evidence="4">The sequence shown here is derived from an EMBL/GenBank/DDBJ whole genome shotgun (WGS) entry which is preliminary data.</text>
</comment>
<protein>
    <submittedName>
        <fullName evidence="4">DUF3868 domain-containing protein</fullName>
    </submittedName>
</protein>
<feature type="signal peptide" evidence="2">
    <location>
        <begin position="1"/>
        <end position="18"/>
    </location>
</feature>
<dbReference type="PROSITE" id="PS50005">
    <property type="entry name" value="TPR"/>
    <property type="match status" value="1"/>
</dbReference>
<sequence length="481" mass="54690">MKKIYTLMLALLPLAAMADEVKVTTPSLTLKNDTLTISFQMDVADVQVNSTQAYAFTPVLSKQWRLYALPPVVVSGKKNFKMRKEDRKIARNGEYKAPYTVIYGRSDDRQDVVDYTLQIPFQQWMATNMDMIILQEGEESCTIDLPEIQQIEEKPAEKPKPQLPQPGAFCEPCVSMVSFIPFNERTAKNRSMQKTLYIEYPVGGTTFKPDYKNNAQEMQKMQNELAPLTKDPLVIFKAVRICGYASPDGSVKTNERMASTRAASFAEQLKERNQFADSLIQVQSGGEDWDELIRLLNEKKPAFAAKALETIAKYDNLDVREARLKTALGASYSTLVKEYYPSLRRLGITVDYEIREVTPEEAAQLIKTRPDALNLREILSAAKLYKPGSPEYREIYETAVTRYPDNPVANINAAAAQIIYGDFERAARYLNRVKDNARAWNNLGVLAWLQDNTEVAKVWFNKAMQTEPEKAKANLEMMEQY</sequence>
<dbReference type="InterPro" id="IPR019734">
    <property type="entry name" value="TPR_rpt"/>
</dbReference>
<dbReference type="InterPro" id="IPR024480">
    <property type="entry name" value="DUF3868"/>
</dbReference>
<evidence type="ECO:0000256" key="1">
    <source>
        <dbReference type="PROSITE-ProRule" id="PRU00339"/>
    </source>
</evidence>
<dbReference type="InterPro" id="IPR036737">
    <property type="entry name" value="OmpA-like_sf"/>
</dbReference>
<keyword evidence="2" id="KW-0732">Signal</keyword>
<keyword evidence="1" id="KW-0802">TPR repeat</keyword>
<organism evidence="4 5">
    <name type="scientific">Mediterranea massiliensis</name>
    <dbReference type="NCBI Taxonomy" id="1841865"/>
    <lineage>
        <taxon>Bacteria</taxon>
        <taxon>Pseudomonadati</taxon>
        <taxon>Bacteroidota</taxon>
        <taxon>Bacteroidia</taxon>
        <taxon>Bacteroidales</taxon>
        <taxon>Bacteroidaceae</taxon>
        <taxon>Mediterranea</taxon>
    </lineage>
</organism>
<dbReference type="Gene3D" id="3.30.1330.60">
    <property type="entry name" value="OmpA-like domain"/>
    <property type="match status" value="1"/>
</dbReference>